<comment type="similarity">
    <text evidence="6">Belongs to the zinc-containing alcohol dehydrogenase family.</text>
</comment>
<dbReference type="InterPro" id="IPR013149">
    <property type="entry name" value="ADH-like_C"/>
</dbReference>
<dbReference type="InterPro" id="IPR002328">
    <property type="entry name" value="ADH_Zn_CS"/>
</dbReference>
<dbReference type="GO" id="GO:0046294">
    <property type="term" value="P:formaldehyde catabolic process"/>
    <property type="evidence" value="ECO:0007669"/>
    <property type="project" value="TreeGrafter"/>
</dbReference>
<dbReference type="PANTHER" id="PTHR43880">
    <property type="entry name" value="ALCOHOL DEHYDROGENASE"/>
    <property type="match status" value="1"/>
</dbReference>
<sequence>MSITGHGVISRKAGARCEVEEIVVEAPGPGEVLVRVQASGVCHTDLHYKLGKIGDDFPYLLGHEGAGIVEEVGPGVTGLKKGDYVVLAWRAPCGSCRFCAIGRPHLCAASLNAQPRMFAKKDGARLSPSIGIGTFCTHTVVAARQAVPVPPSCPPEQACLIGCGVMTGVGAALYTAGVRRGSTVAIFGCGGVGCSVIQGARLARAGRIIGVDIAANKLAWAKEFGATDVVDATKGDPVEEIKRLTGGLGVDYAFEAVGTPKTLLQALWSRDLAGTAVLIGVPDATMKMELPIQRFFGLGGALRVSWYGDCLPSRDFPLLAHWYETGELDLDRMVTKVIGLEDAEPAFEAMERGETLRSVIRLPER</sequence>
<proteinExistence type="inferred from homology"/>
<dbReference type="AlphaFoldDB" id="A0A932HV67"/>
<organism evidence="8 9">
    <name type="scientific">Tectimicrobiota bacterium</name>
    <dbReference type="NCBI Taxonomy" id="2528274"/>
    <lineage>
        <taxon>Bacteria</taxon>
        <taxon>Pseudomonadati</taxon>
        <taxon>Nitrospinota/Tectimicrobiota group</taxon>
        <taxon>Candidatus Tectimicrobiota</taxon>
    </lineage>
</organism>
<dbReference type="EMBL" id="JACPUR010000001">
    <property type="protein sequence ID" value="MBI3126269.1"/>
    <property type="molecule type" value="Genomic_DNA"/>
</dbReference>
<name>A0A932HV67_UNCTE</name>
<evidence type="ECO:0000256" key="2">
    <source>
        <dbReference type="ARBA" id="ARBA00022723"/>
    </source>
</evidence>
<comment type="cofactor">
    <cofactor evidence="1 6">
        <name>Zn(2+)</name>
        <dbReference type="ChEBI" id="CHEBI:29105"/>
    </cofactor>
</comment>
<keyword evidence="4" id="KW-0560">Oxidoreductase</keyword>
<dbReference type="GO" id="GO:0005829">
    <property type="term" value="C:cytosol"/>
    <property type="evidence" value="ECO:0007669"/>
    <property type="project" value="TreeGrafter"/>
</dbReference>
<dbReference type="Gene3D" id="3.90.180.10">
    <property type="entry name" value="Medium-chain alcohol dehydrogenases, catalytic domain"/>
    <property type="match status" value="1"/>
</dbReference>
<protein>
    <submittedName>
        <fullName evidence="8">Alcohol dehydrogenase catalytic domain-containing protein</fullName>
    </submittedName>
</protein>
<feature type="domain" description="Enoyl reductase (ER)" evidence="7">
    <location>
        <begin position="14"/>
        <end position="360"/>
    </location>
</feature>
<keyword evidence="5" id="KW-0520">NAD</keyword>
<dbReference type="SUPFAM" id="SSF50129">
    <property type="entry name" value="GroES-like"/>
    <property type="match status" value="2"/>
</dbReference>
<dbReference type="FunFam" id="3.40.50.720:FF:000003">
    <property type="entry name" value="S-(hydroxymethyl)glutathione dehydrogenase"/>
    <property type="match status" value="1"/>
</dbReference>
<evidence type="ECO:0000256" key="6">
    <source>
        <dbReference type="RuleBase" id="RU361277"/>
    </source>
</evidence>
<evidence type="ECO:0000256" key="4">
    <source>
        <dbReference type="ARBA" id="ARBA00023002"/>
    </source>
</evidence>
<gene>
    <name evidence="8" type="ORF">HYZ11_01520</name>
</gene>
<evidence type="ECO:0000256" key="3">
    <source>
        <dbReference type="ARBA" id="ARBA00022833"/>
    </source>
</evidence>
<evidence type="ECO:0000259" key="7">
    <source>
        <dbReference type="SMART" id="SM00829"/>
    </source>
</evidence>
<dbReference type="PROSITE" id="PS00059">
    <property type="entry name" value="ADH_ZINC"/>
    <property type="match status" value="1"/>
</dbReference>
<dbReference type="InterPro" id="IPR011032">
    <property type="entry name" value="GroES-like_sf"/>
</dbReference>
<evidence type="ECO:0000256" key="1">
    <source>
        <dbReference type="ARBA" id="ARBA00001947"/>
    </source>
</evidence>
<dbReference type="PANTHER" id="PTHR43880:SF12">
    <property type="entry name" value="ALCOHOL DEHYDROGENASE CLASS-3"/>
    <property type="match status" value="1"/>
</dbReference>
<accession>A0A932HV67</accession>
<dbReference type="InterPro" id="IPR020843">
    <property type="entry name" value="ER"/>
</dbReference>
<keyword evidence="2 6" id="KW-0479">Metal-binding</keyword>
<dbReference type="GO" id="GO:0008270">
    <property type="term" value="F:zinc ion binding"/>
    <property type="evidence" value="ECO:0007669"/>
    <property type="project" value="InterPro"/>
</dbReference>
<evidence type="ECO:0000256" key="5">
    <source>
        <dbReference type="ARBA" id="ARBA00023027"/>
    </source>
</evidence>
<dbReference type="Pfam" id="PF08240">
    <property type="entry name" value="ADH_N"/>
    <property type="match status" value="1"/>
</dbReference>
<evidence type="ECO:0000313" key="9">
    <source>
        <dbReference type="Proteomes" id="UP000782312"/>
    </source>
</evidence>
<dbReference type="CDD" id="cd08279">
    <property type="entry name" value="Zn_ADH_class_III"/>
    <property type="match status" value="1"/>
</dbReference>
<dbReference type="InterPro" id="IPR013154">
    <property type="entry name" value="ADH-like_N"/>
</dbReference>
<dbReference type="Pfam" id="PF00107">
    <property type="entry name" value="ADH_zinc_N"/>
    <property type="match status" value="1"/>
</dbReference>
<dbReference type="SUPFAM" id="SSF51735">
    <property type="entry name" value="NAD(P)-binding Rossmann-fold domains"/>
    <property type="match status" value="1"/>
</dbReference>
<dbReference type="GO" id="GO:0051903">
    <property type="term" value="F:S-(hydroxymethyl)glutathione dehydrogenase [NAD(P)+] activity"/>
    <property type="evidence" value="ECO:0007669"/>
    <property type="project" value="TreeGrafter"/>
</dbReference>
<dbReference type="Gene3D" id="3.40.50.720">
    <property type="entry name" value="NAD(P)-binding Rossmann-like Domain"/>
    <property type="match status" value="1"/>
</dbReference>
<comment type="caution">
    <text evidence="8">The sequence shown here is derived from an EMBL/GenBank/DDBJ whole genome shotgun (WGS) entry which is preliminary data.</text>
</comment>
<dbReference type="Proteomes" id="UP000782312">
    <property type="component" value="Unassembled WGS sequence"/>
</dbReference>
<evidence type="ECO:0000313" key="8">
    <source>
        <dbReference type="EMBL" id="MBI3126269.1"/>
    </source>
</evidence>
<dbReference type="InterPro" id="IPR036291">
    <property type="entry name" value="NAD(P)-bd_dom_sf"/>
</dbReference>
<keyword evidence="3 6" id="KW-0862">Zinc</keyword>
<reference evidence="8" key="1">
    <citation type="submission" date="2020-07" db="EMBL/GenBank/DDBJ databases">
        <title>Huge and variable diversity of episymbiotic CPR bacteria and DPANN archaea in groundwater ecosystems.</title>
        <authorList>
            <person name="He C.Y."/>
            <person name="Keren R."/>
            <person name="Whittaker M."/>
            <person name="Farag I.F."/>
            <person name="Doudna J."/>
            <person name="Cate J.H.D."/>
            <person name="Banfield J.F."/>
        </authorList>
    </citation>
    <scope>NUCLEOTIDE SEQUENCE</scope>
    <source>
        <strain evidence="8">NC_groundwater_763_Ag_S-0.2um_68_21</strain>
    </source>
</reference>
<dbReference type="SMART" id="SM00829">
    <property type="entry name" value="PKS_ER"/>
    <property type="match status" value="1"/>
</dbReference>